<evidence type="ECO:0000259" key="6">
    <source>
        <dbReference type="PROSITE" id="PS50089"/>
    </source>
</evidence>
<feature type="zinc finger region" description="C3H1-type" evidence="4">
    <location>
        <begin position="2"/>
        <end position="29"/>
    </location>
</feature>
<protein>
    <recommendedName>
        <fullName evidence="10">RING-type E3 ubiquitin transferase</fullName>
    </recommendedName>
</protein>
<dbReference type="Gene3D" id="4.10.1000.10">
    <property type="entry name" value="Zinc finger, CCCH-type"/>
    <property type="match status" value="1"/>
</dbReference>
<comment type="caution">
    <text evidence="8">The sequence shown here is derived from an EMBL/GenBank/DDBJ whole genome shotgun (WGS) entry which is preliminary data.</text>
</comment>
<evidence type="ECO:0000256" key="2">
    <source>
        <dbReference type="ARBA" id="ARBA00022771"/>
    </source>
</evidence>
<feature type="compositionally biased region" description="Polar residues" evidence="5">
    <location>
        <begin position="119"/>
        <end position="129"/>
    </location>
</feature>
<dbReference type="SMART" id="SM00184">
    <property type="entry name" value="RING"/>
    <property type="match status" value="1"/>
</dbReference>
<dbReference type="OrthoDB" id="5330228at2759"/>
<dbReference type="PANTHER" id="PTHR23327">
    <property type="entry name" value="RING FINGER PROTEIN 127"/>
    <property type="match status" value="1"/>
</dbReference>
<evidence type="ECO:0000256" key="1">
    <source>
        <dbReference type="ARBA" id="ARBA00022723"/>
    </source>
</evidence>
<dbReference type="EMBL" id="VYZN01000070">
    <property type="protein sequence ID" value="KAE9524347.1"/>
    <property type="molecule type" value="Genomic_DNA"/>
</dbReference>
<dbReference type="SUPFAM" id="SSF57850">
    <property type="entry name" value="RING/U-box"/>
    <property type="match status" value="1"/>
</dbReference>
<dbReference type="PROSITE" id="PS50089">
    <property type="entry name" value="ZF_RING_2"/>
    <property type="match status" value="1"/>
</dbReference>
<accession>A0A6G0T366</accession>
<proteinExistence type="predicted"/>
<evidence type="ECO:0000313" key="9">
    <source>
        <dbReference type="Proteomes" id="UP000475862"/>
    </source>
</evidence>
<dbReference type="SUPFAM" id="SSF90229">
    <property type="entry name" value="CCCH zinc finger"/>
    <property type="match status" value="1"/>
</dbReference>
<dbReference type="Pfam" id="PF13445">
    <property type="entry name" value="zf-RING_UBOX"/>
    <property type="match status" value="1"/>
</dbReference>
<dbReference type="InterPro" id="IPR000571">
    <property type="entry name" value="Znf_CCCH"/>
</dbReference>
<evidence type="ECO:0000256" key="5">
    <source>
        <dbReference type="SAM" id="MobiDB-lite"/>
    </source>
</evidence>
<reference evidence="8 9" key="1">
    <citation type="submission" date="2019-08" db="EMBL/GenBank/DDBJ databases">
        <title>The genome of the soybean aphid Biotype 1, its phylome, world population structure and adaptation to the North American continent.</title>
        <authorList>
            <person name="Giordano R."/>
            <person name="Donthu R.K."/>
            <person name="Hernandez A.G."/>
            <person name="Wright C.L."/>
            <person name="Zimin A.V."/>
        </authorList>
    </citation>
    <scope>NUCLEOTIDE SEQUENCE [LARGE SCALE GENOMIC DNA]</scope>
    <source>
        <tissue evidence="8">Whole aphids</tissue>
    </source>
</reference>
<evidence type="ECO:0000256" key="3">
    <source>
        <dbReference type="ARBA" id="ARBA00022833"/>
    </source>
</evidence>
<organism evidence="8 9">
    <name type="scientific">Aphis glycines</name>
    <name type="common">Soybean aphid</name>
    <dbReference type="NCBI Taxonomy" id="307491"/>
    <lineage>
        <taxon>Eukaryota</taxon>
        <taxon>Metazoa</taxon>
        <taxon>Ecdysozoa</taxon>
        <taxon>Arthropoda</taxon>
        <taxon>Hexapoda</taxon>
        <taxon>Insecta</taxon>
        <taxon>Pterygota</taxon>
        <taxon>Neoptera</taxon>
        <taxon>Paraneoptera</taxon>
        <taxon>Hemiptera</taxon>
        <taxon>Sternorrhyncha</taxon>
        <taxon>Aphidomorpha</taxon>
        <taxon>Aphidoidea</taxon>
        <taxon>Aphididae</taxon>
        <taxon>Aphidini</taxon>
        <taxon>Aphis</taxon>
        <taxon>Aphis</taxon>
    </lineage>
</organism>
<dbReference type="PROSITE" id="PS50103">
    <property type="entry name" value="ZF_C3H1"/>
    <property type="match status" value="1"/>
</dbReference>
<feature type="compositionally biased region" description="Basic and acidic residues" evidence="5">
    <location>
        <begin position="131"/>
        <end position="140"/>
    </location>
</feature>
<gene>
    <name evidence="8" type="ORF">AGLY_015386</name>
</gene>
<keyword evidence="1 4" id="KW-0479">Metal-binding</keyword>
<name>A0A6G0T366_APHGL</name>
<dbReference type="SMART" id="SM00356">
    <property type="entry name" value="ZnF_C3H1"/>
    <property type="match status" value="1"/>
</dbReference>
<feature type="domain" description="RING-type" evidence="6">
    <location>
        <begin position="158"/>
        <end position="196"/>
    </location>
</feature>
<evidence type="ECO:0000259" key="7">
    <source>
        <dbReference type="PROSITE" id="PS50103"/>
    </source>
</evidence>
<dbReference type="InterPro" id="IPR027370">
    <property type="entry name" value="Znf-RING_euk"/>
</dbReference>
<dbReference type="Gene3D" id="3.30.40.10">
    <property type="entry name" value="Zinc/RING finger domain, C3HC4 (zinc finger)"/>
    <property type="match status" value="1"/>
</dbReference>
<dbReference type="GO" id="GO:0008270">
    <property type="term" value="F:zinc ion binding"/>
    <property type="evidence" value="ECO:0007669"/>
    <property type="project" value="UniProtKB-KW"/>
</dbReference>
<keyword evidence="9" id="KW-1185">Reference proteome</keyword>
<dbReference type="InterPro" id="IPR001841">
    <property type="entry name" value="Znf_RING"/>
</dbReference>
<feature type="domain" description="C3H1-type" evidence="7">
    <location>
        <begin position="2"/>
        <end position="29"/>
    </location>
</feature>
<dbReference type="Proteomes" id="UP000475862">
    <property type="component" value="Unassembled WGS sequence"/>
</dbReference>
<keyword evidence="3 4" id="KW-0862">Zinc</keyword>
<dbReference type="PROSITE" id="PS00518">
    <property type="entry name" value="ZF_RING_1"/>
    <property type="match status" value="1"/>
</dbReference>
<dbReference type="InterPro" id="IPR013083">
    <property type="entry name" value="Znf_RING/FYVE/PHD"/>
</dbReference>
<dbReference type="AlphaFoldDB" id="A0A6G0T366"/>
<dbReference type="InterPro" id="IPR017907">
    <property type="entry name" value="Znf_RING_CS"/>
</dbReference>
<feature type="region of interest" description="Disordered" evidence="5">
    <location>
        <begin position="113"/>
        <end position="140"/>
    </location>
</feature>
<evidence type="ECO:0008006" key="10">
    <source>
        <dbReference type="Google" id="ProtNLM"/>
    </source>
</evidence>
<evidence type="ECO:0000256" key="4">
    <source>
        <dbReference type="PROSITE-ProRule" id="PRU00723"/>
    </source>
</evidence>
<keyword evidence="2 4" id="KW-0863">Zinc-finger</keyword>
<dbReference type="InterPro" id="IPR036855">
    <property type="entry name" value="Znf_CCCH_sf"/>
</dbReference>
<evidence type="ECO:0000313" key="8">
    <source>
        <dbReference type="EMBL" id="KAE9524347.1"/>
    </source>
</evidence>
<sequence>MQQSIQICTFYLRGSCRFGNKCWNLHDLTAYKSSKVKPNIGGATAPDYYAEASYPPIAPNPTTSGIPKSKVQAQGLHIALEASMKSKLKQSNESKIEMEKMTNELSVIIKTENGKSGKESASNSQTQHQQKTKENTENDHSEQWNDVIQCAIDSDLQCNICFEIFIKPTVLNCSHTFCESCIYVWTNRSKKCPICRVLIKSKSFCLTLDSFIEKIVEHLPQEVKHKRTIAIKDRNKIKIEKPRMNHRMNSIDLAALLSLEELIEADTPLQYIAMDRHDDINADVIIEESEMFRMNLHDTVVNTRGINPLMSYIVVPDEQTSNRPITRPNNPSIRH</sequence>